<dbReference type="InterPro" id="IPR036065">
    <property type="entry name" value="BolA-like_sf"/>
</dbReference>
<name>A1AVG4_RUTMC</name>
<reference evidence="2 3" key="1">
    <citation type="journal article" date="2007" name="Science">
        <title>The Calyptogena magnifica chemoautotrophic symbiont genome.</title>
        <authorList>
            <person name="Newton I.L.G."/>
            <person name="Woyke T."/>
            <person name="Auchtung T.A."/>
            <person name="Dilly G.F."/>
            <person name="Dutton R.J."/>
            <person name="Fisher M.C."/>
            <person name="Fontanez K.M."/>
            <person name="Lau E."/>
            <person name="Stewart F.J."/>
            <person name="Richardson P.M."/>
            <person name="Barry K.W."/>
            <person name="Saunders E."/>
            <person name="Detter J.C."/>
            <person name="Wu D."/>
            <person name="Eisen J.A."/>
            <person name="Cavanaugh C.M."/>
        </authorList>
    </citation>
    <scope>NUCLEOTIDE SEQUENCE [LARGE SCALE GENOMIC DNA]</scope>
    <source>
        <strain evidence="2 3">Cm</strain>
    </source>
</reference>
<dbReference type="eggNOG" id="COG5007">
    <property type="taxonomic scope" value="Bacteria"/>
</dbReference>
<evidence type="ECO:0000256" key="1">
    <source>
        <dbReference type="RuleBase" id="RU003860"/>
    </source>
</evidence>
<dbReference type="AlphaFoldDB" id="A1AVG4"/>
<dbReference type="PANTHER" id="PTHR46230:SF7">
    <property type="entry name" value="BOLA-LIKE PROTEIN 1"/>
    <property type="match status" value="1"/>
</dbReference>
<comment type="similarity">
    <text evidence="1">Belongs to the BolA/IbaG family.</text>
</comment>
<accession>A1AVG4</accession>
<dbReference type="Pfam" id="PF01722">
    <property type="entry name" value="BolA"/>
    <property type="match status" value="1"/>
</dbReference>
<proteinExistence type="inferred from homology"/>
<organism evidence="2 3">
    <name type="scientific">Ruthia magnifica subsp. Calyptogena magnifica</name>
    <dbReference type="NCBI Taxonomy" id="413404"/>
    <lineage>
        <taxon>Bacteria</taxon>
        <taxon>Pseudomonadati</taxon>
        <taxon>Pseudomonadota</taxon>
        <taxon>Gammaproteobacteria</taxon>
        <taxon>Candidatus Pseudothioglobaceae</taxon>
        <taxon>Candidatus Ruthturnera</taxon>
    </lineage>
</organism>
<dbReference type="OrthoDB" id="9812890at2"/>
<protein>
    <submittedName>
        <fullName evidence="2">BolA family protein</fullName>
    </submittedName>
</protein>
<dbReference type="RefSeq" id="WP_011737547.1">
    <property type="nucleotide sequence ID" value="NC_008610.1"/>
</dbReference>
<dbReference type="STRING" id="413404.Rmag_0126"/>
<evidence type="ECO:0000313" key="2">
    <source>
        <dbReference type="EMBL" id="ABL01921.1"/>
    </source>
</evidence>
<dbReference type="SUPFAM" id="SSF82657">
    <property type="entry name" value="BolA-like"/>
    <property type="match status" value="1"/>
</dbReference>
<dbReference type="HOGENOM" id="CLU_109462_4_1_6"/>
<keyword evidence="3" id="KW-1185">Reference proteome</keyword>
<dbReference type="InterPro" id="IPR002634">
    <property type="entry name" value="BolA"/>
</dbReference>
<dbReference type="EMBL" id="CP000488">
    <property type="protein sequence ID" value="ABL01921.1"/>
    <property type="molecule type" value="Genomic_DNA"/>
</dbReference>
<evidence type="ECO:0000313" key="3">
    <source>
        <dbReference type="Proteomes" id="UP000002587"/>
    </source>
</evidence>
<dbReference type="KEGG" id="rma:Rmag_0126"/>
<dbReference type="PANTHER" id="PTHR46230">
    <property type="match status" value="1"/>
</dbReference>
<dbReference type="Gene3D" id="3.30.300.90">
    <property type="entry name" value="BolA-like"/>
    <property type="match status" value="1"/>
</dbReference>
<gene>
    <name evidence="2" type="ordered locus">Rmag_0126</name>
</gene>
<dbReference type="PIRSF" id="PIRSF003113">
    <property type="entry name" value="BolA"/>
    <property type="match status" value="1"/>
</dbReference>
<dbReference type="GO" id="GO:0016226">
    <property type="term" value="P:iron-sulfur cluster assembly"/>
    <property type="evidence" value="ECO:0007669"/>
    <property type="project" value="TreeGrafter"/>
</dbReference>
<dbReference type="Proteomes" id="UP000002587">
    <property type="component" value="Chromosome"/>
</dbReference>
<sequence>MTLEEIQAKIQMGIKNSTVTMGGDGCSCSTKVVSSIFEGMPLLARQKMVLAVMNEEITNGTLHALSIKTRTPEEDV</sequence>